<reference evidence="3" key="1">
    <citation type="submission" date="2023-01" db="EMBL/GenBank/DDBJ databases">
        <title>Genome assembly of the deep-sea coral Lophelia pertusa.</title>
        <authorList>
            <person name="Herrera S."/>
            <person name="Cordes E."/>
        </authorList>
    </citation>
    <scope>NUCLEOTIDE SEQUENCE</scope>
    <source>
        <strain evidence="3">USNM1676648</strain>
        <tissue evidence="3">Polyp</tissue>
    </source>
</reference>
<dbReference type="OrthoDB" id="5986347at2759"/>
<name>A0A9W9ZS40_9CNID</name>
<evidence type="ECO:0000313" key="3">
    <source>
        <dbReference type="EMBL" id="KAJ7386480.1"/>
    </source>
</evidence>
<comment type="caution">
    <text evidence="3">The sequence shown here is derived from an EMBL/GenBank/DDBJ whole genome shotgun (WGS) entry which is preliminary data.</text>
</comment>
<dbReference type="EMBL" id="MU825876">
    <property type="protein sequence ID" value="KAJ7386480.1"/>
    <property type="molecule type" value="Genomic_DNA"/>
</dbReference>
<dbReference type="InterPro" id="IPR038800">
    <property type="entry name" value="CCDC17"/>
</dbReference>
<feature type="coiled-coil region" evidence="1">
    <location>
        <begin position="308"/>
        <end position="344"/>
    </location>
</feature>
<evidence type="ECO:0000256" key="1">
    <source>
        <dbReference type="SAM" id="Coils"/>
    </source>
</evidence>
<gene>
    <name evidence="3" type="primary">CCDC17_4</name>
    <name evidence="3" type="ORF">OS493_008613</name>
</gene>
<proteinExistence type="predicted"/>
<evidence type="ECO:0000256" key="2">
    <source>
        <dbReference type="SAM" id="MobiDB-lite"/>
    </source>
</evidence>
<protein>
    <submittedName>
        <fullName evidence="3">Coiled-coil domain-containing protein 17</fullName>
    </submittedName>
</protein>
<dbReference type="AlphaFoldDB" id="A0A9W9ZS40"/>
<feature type="compositionally biased region" description="Polar residues" evidence="2">
    <location>
        <begin position="264"/>
        <end position="280"/>
    </location>
</feature>
<keyword evidence="1" id="KW-0175">Coiled coil</keyword>
<organism evidence="3 4">
    <name type="scientific">Desmophyllum pertusum</name>
    <dbReference type="NCBI Taxonomy" id="174260"/>
    <lineage>
        <taxon>Eukaryota</taxon>
        <taxon>Metazoa</taxon>
        <taxon>Cnidaria</taxon>
        <taxon>Anthozoa</taxon>
        <taxon>Hexacorallia</taxon>
        <taxon>Scleractinia</taxon>
        <taxon>Caryophylliina</taxon>
        <taxon>Caryophylliidae</taxon>
        <taxon>Desmophyllum</taxon>
    </lineage>
</organism>
<dbReference type="Proteomes" id="UP001163046">
    <property type="component" value="Unassembled WGS sequence"/>
</dbReference>
<feature type="coiled-coil region" evidence="1">
    <location>
        <begin position="93"/>
        <end position="120"/>
    </location>
</feature>
<accession>A0A9W9ZS40</accession>
<dbReference type="PANTHER" id="PTHR33820">
    <property type="entry name" value="COILED-COIL DOMAIN-CONTAINING PROTEIN 17"/>
    <property type="match status" value="1"/>
</dbReference>
<sequence length="620" mass="70691">MTGVSKVFLGSQRHFVHHHSAPNTPTGEYGDISALEKEKIDQLKRFKTHQMIQRNSRIWKKNIYSPVSKIVSYIHQGGSLMMTEVMTGFFQLTEIHRQQLAELQLRNEKLQEEKAMIAERMNSLGIKSRQKIPSQGSLDKQATELDGLKRFLDFKEEEEKRNFNAQQLSKVNLLKVTARSPPQSAASDYSRNPEIQVIQPRRSSREFAGDGRVRYFEPVPTQLGQSNVLHELNMLKNEYFHKGGHDPEVLAQMRELEYEAQRMQVTTENTSSRSITTTADNEFPHGQPKTRTRAATSEDVDPEFKRMKEEHLVKMASLRQESELLKQQAEVEKMRKELEELRGEHLPLGENRKSFEAPFMMTNTSTDKELLPSPYDPNAGFAVFWDFVLGLSSSFSRCRLAAGIYQGVEIVTDVKLLPLVRTTVITKDSHPSIPSGGTGVIGVKHPFPRCIPDQNLNLVVELQANSAEDSDDPTELFSKGWTKIDLFDISNRLLSGRWKVPIRIAPIKAFLNTHELNKIPQVGQAELYLRLVNSRDVTSQDELNPQPLQHHMYKYPSMENIRVIPQVSSLPVSRGLQSFPSAPPPSVPPLPTPQCLLYRELKVPQEPRVMSPWLAFKWIN</sequence>
<keyword evidence="4" id="KW-1185">Reference proteome</keyword>
<evidence type="ECO:0000313" key="4">
    <source>
        <dbReference type="Proteomes" id="UP001163046"/>
    </source>
</evidence>
<feature type="region of interest" description="Disordered" evidence="2">
    <location>
        <begin position="264"/>
        <end position="301"/>
    </location>
</feature>
<dbReference type="PANTHER" id="PTHR33820:SF2">
    <property type="entry name" value="COILED-COIL DOMAIN-CONTAINING PROTEIN 17"/>
    <property type="match status" value="1"/>
</dbReference>